<feature type="transmembrane region" description="Helical" evidence="1">
    <location>
        <begin position="19"/>
        <end position="39"/>
    </location>
</feature>
<protein>
    <submittedName>
        <fullName evidence="2">Virulence factor Mce family protein</fullName>
    </submittedName>
</protein>
<dbReference type="Proteomes" id="UP000255082">
    <property type="component" value="Unassembled WGS sequence"/>
</dbReference>
<keyword evidence="1" id="KW-0812">Transmembrane</keyword>
<dbReference type="AlphaFoldDB" id="A0A378WW51"/>
<evidence type="ECO:0000313" key="2">
    <source>
        <dbReference type="EMBL" id="SUA45092.1"/>
    </source>
</evidence>
<keyword evidence="1" id="KW-1133">Transmembrane helix</keyword>
<proteinExistence type="predicted"/>
<accession>A0A378WW51</accession>
<evidence type="ECO:0000313" key="3">
    <source>
        <dbReference type="Proteomes" id="UP000255082"/>
    </source>
</evidence>
<organism evidence="2 3">
    <name type="scientific">Nocardia africana</name>
    <dbReference type="NCBI Taxonomy" id="134964"/>
    <lineage>
        <taxon>Bacteria</taxon>
        <taxon>Bacillati</taxon>
        <taxon>Actinomycetota</taxon>
        <taxon>Actinomycetes</taxon>
        <taxon>Mycobacteriales</taxon>
        <taxon>Nocardiaceae</taxon>
        <taxon>Nocardia</taxon>
    </lineage>
</organism>
<gene>
    <name evidence="2" type="ORF">NCTC13184_03614</name>
</gene>
<name>A0A378WW51_9NOCA</name>
<dbReference type="RefSeq" id="WP_063917517.1">
    <property type="nucleotide sequence ID" value="NZ_JAJFOE010000001.1"/>
</dbReference>
<evidence type="ECO:0000256" key="1">
    <source>
        <dbReference type="SAM" id="Phobius"/>
    </source>
</evidence>
<dbReference type="EMBL" id="UGRU01000001">
    <property type="protein sequence ID" value="SUA45092.1"/>
    <property type="molecule type" value="Genomic_DNA"/>
</dbReference>
<reference evidence="2 3" key="1">
    <citation type="submission" date="2018-06" db="EMBL/GenBank/DDBJ databases">
        <authorList>
            <consortium name="Pathogen Informatics"/>
            <person name="Doyle S."/>
        </authorList>
    </citation>
    <scope>NUCLEOTIDE SEQUENCE [LARGE SCALE GENOMIC DNA]</scope>
    <source>
        <strain evidence="2 3">NCTC13184</strain>
    </source>
</reference>
<sequence length="362" mass="38257">MGTTVNQDFIRGSGRRQAWMLNIAAASVVTVAAVAFIGYRTLYPSVTSSDTIDVRVDVASVAPGVHTGTKVILRGNEVGEVTALTRRSDDTLGMDLALRPNGIRGLTDALDIDFRPENYFGVTAVNLLEKPGGGKLVAGDVLTRRAADNFTMSTMLEKGSVVVDGTLTKAMIDTLDKVVRYADGLAPMIQAGIVFADRVAQTQQAMPSILLDDMNRTLDVLPGFTGQSIAALYNLYDNNTNHGPNGSWGRDDSYWDDLNTAMDVAMVKLFGAAGSLMESHEHELTPVTGLAAALLGATPTLLADGRAASQLSAMVDRYGTVFTGPDSSRTLNLRLILDNFPGVAAPLAVSGLPAGLGQGQPR</sequence>
<keyword evidence="1" id="KW-0472">Membrane</keyword>